<proteinExistence type="predicted"/>
<gene>
    <name evidence="1" type="ORF">H9X83_07505</name>
</gene>
<dbReference type="EMBL" id="JACSNV010000009">
    <property type="protein sequence ID" value="MBM6878004.1"/>
    <property type="molecule type" value="Genomic_DNA"/>
</dbReference>
<organism evidence="1 2">
    <name type="scientific">Anaerotignum lactatifermentans</name>
    <dbReference type="NCBI Taxonomy" id="160404"/>
    <lineage>
        <taxon>Bacteria</taxon>
        <taxon>Bacillati</taxon>
        <taxon>Bacillota</taxon>
        <taxon>Clostridia</taxon>
        <taxon>Lachnospirales</taxon>
        <taxon>Anaerotignaceae</taxon>
        <taxon>Anaerotignum</taxon>
    </lineage>
</organism>
<accession>A0ABS2G991</accession>
<protein>
    <submittedName>
        <fullName evidence="1">Uncharacterized protein</fullName>
    </submittedName>
</protein>
<sequence>MSFIENPSLVLRKSDGLSLGAEALFSFSIAFFHRIDNEFAAKWKSGKNCHVFTEKFSDFDWKSVQKWYIIEKIISAQERRGMRG</sequence>
<reference evidence="1 2" key="1">
    <citation type="journal article" date="2021" name="Sci. Rep.">
        <title>The distribution of antibiotic resistance genes in chicken gut microbiota commensals.</title>
        <authorList>
            <person name="Juricova H."/>
            <person name="Matiasovicova J."/>
            <person name="Kubasova T."/>
            <person name="Cejkova D."/>
            <person name="Rychlik I."/>
        </authorList>
    </citation>
    <scope>NUCLEOTIDE SEQUENCE [LARGE SCALE GENOMIC DNA]</scope>
    <source>
        <strain evidence="1 2">An431b</strain>
    </source>
</reference>
<keyword evidence="2" id="KW-1185">Reference proteome</keyword>
<evidence type="ECO:0000313" key="1">
    <source>
        <dbReference type="EMBL" id="MBM6878004.1"/>
    </source>
</evidence>
<name>A0ABS2G991_9FIRM</name>
<dbReference type="Proteomes" id="UP000729290">
    <property type="component" value="Unassembled WGS sequence"/>
</dbReference>
<comment type="caution">
    <text evidence="1">The sequence shown here is derived from an EMBL/GenBank/DDBJ whole genome shotgun (WGS) entry which is preliminary data.</text>
</comment>
<evidence type="ECO:0000313" key="2">
    <source>
        <dbReference type="Proteomes" id="UP000729290"/>
    </source>
</evidence>